<feature type="compositionally biased region" description="Basic and acidic residues" evidence="8">
    <location>
        <begin position="1"/>
        <end position="10"/>
    </location>
</feature>
<evidence type="ECO:0000259" key="10">
    <source>
        <dbReference type="Pfam" id="PF01545"/>
    </source>
</evidence>
<dbReference type="Proteomes" id="UP001595947">
    <property type="component" value="Unassembled WGS sequence"/>
</dbReference>
<evidence type="ECO:0000256" key="3">
    <source>
        <dbReference type="ARBA" id="ARBA00022448"/>
    </source>
</evidence>
<dbReference type="InterPro" id="IPR027469">
    <property type="entry name" value="Cation_efflux_TMD_sf"/>
</dbReference>
<keyword evidence="3" id="KW-0813">Transport</keyword>
<evidence type="ECO:0000313" key="12">
    <source>
        <dbReference type="EMBL" id="MFC5062502.1"/>
    </source>
</evidence>
<dbReference type="InterPro" id="IPR027470">
    <property type="entry name" value="Cation_efflux_CTD"/>
</dbReference>
<feature type="transmembrane region" description="Helical" evidence="9">
    <location>
        <begin position="164"/>
        <end position="186"/>
    </location>
</feature>
<dbReference type="InterPro" id="IPR058533">
    <property type="entry name" value="Cation_efflux_TM"/>
</dbReference>
<evidence type="ECO:0000256" key="5">
    <source>
        <dbReference type="ARBA" id="ARBA00022989"/>
    </source>
</evidence>
<dbReference type="PANTHER" id="PTHR11562">
    <property type="entry name" value="CATION EFFLUX PROTEIN/ ZINC TRANSPORTER"/>
    <property type="match status" value="1"/>
</dbReference>
<evidence type="ECO:0000313" key="13">
    <source>
        <dbReference type="Proteomes" id="UP001595947"/>
    </source>
</evidence>
<comment type="subcellular location">
    <subcellularLocation>
        <location evidence="1">Membrane</location>
        <topology evidence="1">Multi-pass membrane protein</topology>
    </subcellularLocation>
</comment>
<comment type="similarity">
    <text evidence="2">Belongs to the cation diffusion facilitator (CDF) transporter (TC 2.A.4) family. SLC30A subfamily.</text>
</comment>
<evidence type="ECO:0000256" key="7">
    <source>
        <dbReference type="ARBA" id="ARBA00023136"/>
    </source>
</evidence>
<dbReference type="Pfam" id="PF16916">
    <property type="entry name" value="ZT_dimer"/>
    <property type="match status" value="1"/>
</dbReference>
<dbReference type="InterPro" id="IPR002524">
    <property type="entry name" value="Cation_efflux"/>
</dbReference>
<evidence type="ECO:0000256" key="8">
    <source>
        <dbReference type="SAM" id="MobiDB-lite"/>
    </source>
</evidence>
<gene>
    <name evidence="12" type="ORF">ACFPBZ_09815</name>
</gene>
<dbReference type="SUPFAM" id="SSF160240">
    <property type="entry name" value="Cation efflux protein cytoplasmic domain-like"/>
    <property type="match status" value="1"/>
</dbReference>
<feature type="transmembrane region" description="Helical" evidence="9">
    <location>
        <begin position="134"/>
        <end position="152"/>
    </location>
</feature>
<accession>A0ABV9YLJ0</accession>
<feature type="transmembrane region" description="Helical" evidence="9">
    <location>
        <begin position="192"/>
        <end position="210"/>
    </location>
</feature>
<evidence type="ECO:0000256" key="2">
    <source>
        <dbReference type="ARBA" id="ARBA00008873"/>
    </source>
</evidence>
<feature type="domain" description="Cation efflux protein transmembrane" evidence="10">
    <location>
        <begin position="29"/>
        <end position="221"/>
    </location>
</feature>
<protein>
    <submittedName>
        <fullName evidence="12">Cation diffusion facilitator family transporter</fullName>
    </submittedName>
</protein>
<dbReference type="Gene3D" id="1.20.1510.10">
    <property type="entry name" value="Cation efflux protein transmembrane domain"/>
    <property type="match status" value="1"/>
</dbReference>
<organism evidence="12 13">
    <name type="scientific">Actinomycetospora atypica</name>
    <dbReference type="NCBI Taxonomy" id="1290095"/>
    <lineage>
        <taxon>Bacteria</taxon>
        <taxon>Bacillati</taxon>
        <taxon>Actinomycetota</taxon>
        <taxon>Actinomycetes</taxon>
        <taxon>Pseudonocardiales</taxon>
        <taxon>Pseudonocardiaceae</taxon>
        <taxon>Actinomycetospora</taxon>
    </lineage>
</organism>
<dbReference type="NCBIfam" id="TIGR01297">
    <property type="entry name" value="CDF"/>
    <property type="match status" value="1"/>
</dbReference>
<evidence type="ECO:0000256" key="9">
    <source>
        <dbReference type="SAM" id="Phobius"/>
    </source>
</evidence>
<dbReference type="EMBL" id="JBHSIV010000008">
    <property type="protein sequence ID" value="MFC5062502.1"/>
    <property type="molecule type" value="Genomic_DNA"/>
</dbReference>
<feature type="transmembrane region" description="Helical" evidence="9">
    <location>
        <begin position="29"/>
        <end position="49"/>
    </location>
</feature>
<evidence type="ECO:0000256" key="4">
    <source>
        <dbReference type="ARBA" id="ARBA00022692"/>
    </source>
</evidence>
<dbReference type="InterPro" id="IPR050681">
    <property type="entry name" value="CDF/SLC30A"/>
</dbReference>
<comment type="caution">
    <text evidence="12">The sequence shown here is derived from an EMBL/GenBank/DDBJ whole genome shotgun (WGS) entry which is preliminary data.</text>
</comment>
<feature type="transmembrane region" description="Helical" evidence="9">
    <location>
        <begin position="96"/>
        <end position="114"/>
    </location>
</feature>
<dbReference type="SUPFAM" id="SSF161111">
    <property type="entry name" value="Cation efflux protein transmembrane domain-like"/>
    <property type="match status" value="1"/>
</dbReference>
<keyword evidence="6" id="KW-0406">Ion transport</keyword>
<dbReference type="PANTHER" id="PTHR11562:SF17">
    <property type="entry name" value="RE54080P-RELATED"/>
    <property type="match status" value="1"/>
</dbReference>
<feature type="region of interest" description="Disordered" evidence="8">
    <location>
        <begin position="1"/>
        <end position="21"/>
    </location>
</feature>
<evidence type="ECO:0000256" key="1">
    <source>
        <dbReference type="ARBA" id="ARBA00004141"/>
    </source>
</evidence>
<keyword evidence="5 9" id="KW-1133">Transmembrane helix</keyword>
<feature type="domain" description="Cation efflux protein cytoplasmic" evidence="11">
    <location>
        <begin position="225"/>
        <end position="307"/>
    </location>
</feature>
<proteinExistence type="inferred from homology"/>
<dbReference type="Pfam" id="PF01545">
    <property type="entry name" value="Cation_efflux"/>
    <property type="match status" value="1"/>
</dbReference>
<feature type="compositionally biased region" description="Low complexity" evidence="8">
    <location>
        <begin position="324"/>
        <end position="335"/>
    </location>
</feature>
<evidence type="ECO:0000256" key="6">
    <source>
        <dbReference type="ARBA" id="ARBA00023065"/>
    </source>
</evidence>
<reference evidence="13" key="1">
    <citation type="journal article" date="2019" name="Int. J. Syst. Evol. Microbiol.">
        <title>The Global Catalogue of Microorganisms (GCM) 10K type strain sequencing project: providing services to taxonomists for standard genome sequencing and annotation.</title>
        <authorList>
            <consortium name="The Broad Institute Genomics Platform"/>
            <consortium name="The Broad Institute Genome Sequencing Center for Infectious Disease"/>
            <person name="Wu L."/>
            <person name="Ma J."/>
        </authorList>
    </citation>
    <scope>NUCLEOTIDE SEQUENCE [LARGE SCALE GENOMIC DNA]</scope>
    <source>
        <strain evidence="13">CGMCC 4.7093</strain>
    </source>
</reference>
<keyword evidence="13" id="KW-1185">Reference proteome</keyword>
<evidence type="ECO:0000259" key="11">
    <source>
        <dbReference type="Pfam" id="PF16916"/>
    </source>
</evidence>
<keyword evidence="7 9" id="KW-0472">Membrane</keyword>
<dbReference type="InterPro" id="IPR036837">
    <property type="entry name" value="Cation_efflux_CTD_sf"/>
</dbReference>
<sequence length="335" mass="33946">MGHGGHDHGHGHGGHSGHANGAGADGRRLTIALVITAAVLVSGALGAWITGSLSLLADLGHQVTDVAALVTAVVAARLAQRPPSARRTFGLGRSEVLGAAVNALALLAVTVWVAVEAVERLFAVSPPDIPGTTLLVFGAIGLVGNLVSLAVLSGGSGSMNVRGAALHVLGDALGSVAVMLAAGVLLLTGWPYADVVASLVIVAILVPRTVSLLRATAHVLLEGAPPGVDVEEVRAALLEVPGVREVHDLHVWVISDRVPAASAHLVVADDATPHCEGRVDGGGVLDRAALALRDRFGLEHSTLQIETAEHADHEEHCAPPPVPRSARSATSAGNT</sequence>
<feature type="region of interest" description="Disordered" evidence="8">
    <location>
        <begin position="309"/>
        <end position="335"/>
    </location>
</feature>
<keyword evidence="4 9" id="KW-0812">Transmembrane</keyword>
<name>A0ABV9YLJ0_9PSEU</name>
<dbReference type="RefSeq" id="WP_378035854.1">
    <property type="nucleotide sequence ID" value="NZ_JBHSIV010000008.1"/>
</dbReference>